<evidence type="ECO:0000256" key="6">
    <source>
        <dbReference type="ARBA" id="ARBA00026073"/>
    </source>
</evidence>
<keyword evidence="5 9" id="KW-0239">DNA-directed DNA polymerase</keyword>
<dbReference type="PATRIC" id="fig|1218493.3.peg.982"/>
<evidence type="ECO:0000256" key="2">
    <source>
        <dbReference type="ARBA" id="ARBA00022679"/>
    </source>
</evidence>
<dbReference type="SUPFAM" id="SSF89550">
    <property type="entry name" value="PHP domain-like"/>
    <property type="match status" value="1"/>
</dbReference>
<gene>
    <name evidence="9" type="primary">dnaE</name>
    <name evidence="9" type="ORF">JF76_09300</name>
</gene>
<name>A0A0F4LAX6_9LACO</name>
<dbReference type="InterPro" id="IPR040982">
    <property type="entry name" value="DNA_pol3_finger"/>
</dbReference>
<evidence type="ECO:0000256" key="1">
    <source>
        <dbReference type="ARBA" id="ARBA00012417"/>
    </source>
</evidence>
<dbReference type="Pfam" id="PF17657">
    <property type="entry name" value="DNA_pol3_finger"/>
    <property type="match status" value="1"/>
</dbReference>
<dbReference type="GO" id="GO:0003887">
    <property type="term" value="F:DNA-directed DNA polymerase activity"/>
    <property type="evidence" value="ECO:0007669"/>
    <property type="project" value="UniProtKB-KW"/>
</dbReference>
<evidence type="ECO:0000259" key="8">
    <source>
        <dbReference type="SMART" id="SM00481"/>
    </source>
</evidence>
<dbReference type="STRING" id="1218493.JF76_09300"/>
<dbReference type="InterPro" id="IPR029460">
    <property type="entry name" value="DNAPol_HHH"/>
</dbReference>
<dbReference type="PANTHER" id="PTHR32294:SF0">
    <property type="entry name" value="DNA POLYMERASE III SUBUNIT ALPHA"/>
    <property type="match status" value="1"/>
</dbReference>
<evidence type="ECO:0000256" key="4">
    <source>
        <dbReference type="ARBA" id="ARBA00022705"/>
    </source>
</evidence>
<sequence length="1046" mass="117890">MKYAALQNLSSFTLLDSPIKIKDLLTTAKELGYEAVGLTDINVTYGLVNFFEMAQKVGIKPLLGMQLRLSGLIDSAHQYDLIALAKTDEGYRNILRLSSRINLLTDNSNKQKILTIADLTKDLNDLIFIIPANLHSELLNLQMQNESLGTDFLRHLISIIPKSSSLYIGVYGSEKQKNYIQYVRTLSKQFDLPLVSVEDTCYLKPRDQFLRKTLQAIKKGEVLEDITDLAKQSGSHYLPSIEELSERYHKLGLDEALENTEKIASICNAKIIFQTPVLPKYKQDQYSTSKDFLQFLAKKGLQNRFGQRKVPSDYQKQLNYELQVIDQMGFNDYFLIVWDVVNYCHRVGIAMGPGRGSACGSLVSYSLNITEVDPIKYNLLFERFLNPARHEMPDIDLDIPDNRRDDVIKYMFNKYGMDHAAQILTFGTLAAKQVLRDTGRVFGLQEMQLSEWSKSVPFAKGKISLAQAYKESKKMQMLVNANDMNKLLYETASGLEGLPRHYSIHAAGLVLSDNSIAAIAGLQSGQLGIPITQQTKKYVESLGLLKIDFLGLRNLTILGDTEKMIREQGKKIDVNQIPLDDPATLSIFQKGETELVFQFESGGIRNVLRELHPDNFEDLVAVNALYRPGPMQNIKTFIARKKGIQKVTYPDPSLKPILSSTYGVLVYQEQVMQTARVLAGFSLGEADILRRAMSKKDQKVIEQEKSKFINGAVKNGRTVQVATRVYDYIEQFANYGFNRSHAVAYTMIAFWLAYLQVHYPAEFYASMLNSNIGNQNKANEYIMRAQEDGVKILPPDINKSDLAYQVIDGRILVGLRAIKGVRIDFLKEIIAKRQAKSFDSLSNFLRQIDVKFIKANSITNVVESLIKSGCFDQLNKNRNELLQNCPEIIENVKLTGENLALSEGLGGVPIKPAKEPSKQEMALMEEKTLGFSTLTSPLITVQKYAQKFNAKSLNEFQIHEGGIAVGKLMSLKLVRTKKGQTMAFGSFADTTSKQDIVIFPNVYDKIQSNLKEGNIYLLGVKVQNDRFDSSKKQYILTNLKVVNLKE</sequence>
<dbReference type="InterPro" id="IPR011708">
    <property type="entry name" value="DNA_pol3_alpha_NTPase_dom"/>
</dbReference>
<dbReference type="GO" id="GO:0008408">
    <property type="term" value="F:3'-5' exonuclease activity"/>
    <property type="evidence" value="ECO:0007669"/>
    <property type="project" value="InterPro"/>
</dbReference>
<feature type="domain" description="Polymerase/histidinol phosphatase N-terminal" evidence="8">
    <location>
        <begin position="4"/>
        <end position="71"/>
    </location>
</feature>
<evidence type="ECO:0000256" key="3">
    <source>
        <dbReference type="ARBA" id="ARBA00022695"/>
    </source>
</evidence>
<comment type="caution">
    <text evidence="9">The sequence shown here is derived from an EMBL/GenBank/DDBJ whole genome shotgun (WGS) entry which is preliminary data.</text>
</comment>
<evidence type="ECO:0000313" key="9">
    <source>
        <dbReference type="EMBL" id="KJY55982.1"/>
    </source>
</evidence>
<dbReference type="GO" id="GO:0006260">
    <property type="term" value="P:DNA replication"/>
    <property type="evidence" value="ECO:0007669"/>
    <property type="project" value="UniProtKB-KW"/>
</dbReference>
<evidence type="ECO:0000256" key="7">
    <source>
        <dbReference type="ARBA" id="ARBA00049244"/>
    </source>
</evidence>
<dbReference type="InterPro" id="IPR004805">
    <property type="entry name" value="DnaE2/DnaE/PolC"/>
</dbReference>
<dbReference type="Pfam" id="PF02811">
    <property type="entry name" value="PHP"/>
    <property type="match status" value="1"/>
</dbReference>
<evidence type="ECO:0000313" key="10">
    <source>
        <dbReference type="Proteomes" id="UP000033533"/>
    </source>
</evidence>
<accession>A0A0F4LAX6</accession>
<dbReference type="InterPro" id="IPR016195">
    <property type="entry name" value="Pol/histidinol_Pase-like"/>
</dbReference>
<dbReference type="InterPro" id="IPR003141">
    <property type="entry name" value="Pol/His_phosphatase_N"/>
</dbReference>
<keyword evidence="2" id="KW-0808">Transferase</keyword>
<dbReference type="EMBL" id="JXBY01000018">
    <property type="protein sequence ID" value="KJY55982.1"/>
    <property type="molecule type" value="Genomic_DNA"/>
</dbReference>
<comment type="catalytic activity">
    <reaction evidence="7">
        <text>DNA(n) + a 2'-deoxyribonucleoside 5'-triphosphate = DNA(n+1) + diphosphate</text>
        <dbReference type="Rhea" id="RHEA:22508"/>
        <dbReference type="Rhea" id="RHEA-COMP:17339"/>
        <dbReference type="Rhea" id="RHEA-COMP:17340"/>
        <dbReference type="ChEBI" id="CHEBI:33019"/>
        <dbReference type="ChEBI" id="CHEBI:61560"/>
        <dbReference type="ChEBI" id="CHEBI:173112"/>
        <dbReference type="EC" id="2.7.7.7"/>
    </reaction>
</comment>
<organism evidence="9 10">
    <name type="scientific">Lactobacillus kullabergensis</name>
    <dbReference type="NCBI Taxonomy" id="1218493"/>
    <lineage>
        <taxon>Bacteria</taxon>
        <taxon>Bacillati</taxon>
        <taxon>Bacillota</taxon>
        <taxon>Bacilli</taxon>
        <taxon>Lactobacillales</taxon>
        <taxon>Lactobacillaceae</taxon>
        <taxon>Lactobacillus</taxon>
    </lineage>
</organism>
<dbReference type="EC" id="2.7.7.7" evidence="1"/>
<dbReference type="Proteomes" id="UP000033533">
    <property type="component" value="Unassembled WGS sequence"/>
</dbReference>
<dbReference type="SMART" id="SM00481">
    <property type="entry name" value="POLIIIAc"/>
    <property type="match status" value="1"/>
</dbReference>
<dbReference type="CDD" id="cd04485">
    <property type="entry name" value="DnaE_OBF"/>
    <property type="match status" value="1"/>
</dbReference>
<comment type="subunit">
    <text evidence="6">DNA polymerase III contains a core (composed of alpha, epsilon and theta chains) that associates with a tau subunit. This core dimerizes to form the POLIII' complex. PolIII' associates with the gamma complex (composed of gamma, delta, delta', psi and chi chains) and with the beta chain to form the complete DNA polymerase III complex.</text>
</comment>
<dbReference type="PANTHER" id="PTHR32294">
    <property type="entry name" value="DNA POLYMERASE III SUBUNIT ALPHA"/>
    <property type="match status" value="1"/>
</dbReference>
<dbReference type="Pfam" id="PF07733">
    <property type="entry name" value="DNA_pol3_alpha"/>
    <property type="match status" value="1"/>
</dbReference>
<dbReference type="HOGENOM" id="CLU_001600_0_2_9"/>
<dbReference type="AlphaFoldDB" id="A0A0F4LAX6"/>
<dbReference type="OrthoDB" id="9803237at2"/>
<dbReference type="RefSeq" id="WP_045928040.1">
    <property type="nucleotide sequence ID" value="NZ_JBHSZS010000009.1"/>
</dbReference>
<dbReference type="Pfam" id="PF14579">
    <property type="entry name" value="HHH_6"/>
    <property type="match status" value="1"/>
</dbReference>
<dbReference type="Gene3D" id="1.10.150.870">
    <property type="match status" value="1"/>
</dbReference>
<dbReference type="CDD" id="cd07431">
    <property type="entry name" value="PHP_PolIIIA"/>
    <property type="match status" value="1"/>
</dbReference>
<keyword evidence="3" id="KW-0548">Nucleotidyltransferase</keyword>
<dbReference type="Gene3D" id="1.10.10.1600">
    <property type="entry name" value="Bacterial DNA polymerase III alpha subunit, thumb domain"/>
    <property type="match status" value="1"/>
</dbReference>
<dbReference type="InterPro" id="IPR004013">
    <property type="entry name" value="PHP_dom"/>
</dbReference>
<proteinExistence type="predicted"/>
<protein>
    <recommendedName>
        <fullName evidence="1">DNA-directed DNA polymerase</fullName>
        <ecNumber evidence="1">2.7.7.7</ecNumber>
    </recommendedName>
</protein>
<dbReference type="Gene3D" id="3.20.20.140">
    <property type="entry name" value="Metal-dependent hydrolases"/>
    <property type="match status" value="1"/>
</dbReference>
<reference evidence="9 10" key="1">
    <citation type="submission" date="2014-12" db="EMBL/GenBank/DDBJ databases">
        <title>Comparative genomics of the lactic acid bacteria isolated from the honey bee gut.</title>
        <authorList>
            <person name="Ellegaard K.M."/>
            <person name="Tamarit D."/>
            <person name="Javelind E."/>
            <person name="Olofsson T."/>
            <person name="Andersson S.G."/>
            <person name="Vasquez A."/>
        </authorList>
    </citation>
    <scope>NUCLEOTIDE SEQUENCE [LARGE SCALE GENOMIC DNA]</scope>
    <source>
        <strain evidence="9 10">Biut2</strain>
    </source>
</reference>
<keyword evidence="4" id="KW-0235">DNA replication</keyword>
<dbReference type="NCBIfam" id="TIGR00594">
    <property type="entry name" value="polc"/>
    <property type="match status" value="1"/>
</dbReference>
<evidence type="ECO:0000256" key="5">
    <source>
        <dbReference type="ARBA" id="ARBA00022932"/>
    </source>
</evidence>
<dbReference type="InterPro" id="IPR041931">
    <property type="entry name" value="DNA_pol3_alpha_thumb_dom"/>
</dbReference>